<gene>
    <name evidence="2" type="ORF">MSAN_01925400</name>
</gene>
<dbReference type="GO" id="GO:0015031">
    <property type="term" value="P:protein transport"/>
    <property type="evidence" value="ECO:0007669"/>
    <property type="project" value="TreeGrafter"/>
</dbReference>
<dbReference type="InterPro" id="IPR014752">
    <property type="entry name" value="Arrestin-like_C"/>
</dbReference>
<accession>A0A8H7CQE6</accession>
<dbReference type="OrthoDB" id="2333384at2759"/>
<name>A0A8H7CQE6_9AGAR</name>
<evidence type="ECO:0000259" key="1">
    <source>
        <dbReference type="Pfam" id="PF00339"/>
    </source>
</evidence>
<dbReference type="InterPro" id="IPR011021">
    <property type="entry name" value="Arrestin-like_N"/>
</dbReference>
<comment type="caution">
    <text evidence="2">The sequence shown here is derived from an EMBL/GenBank/DDBJ whole genome shotgun (WGS) entry which is preliminary data.</text>
</comment>
<dbReference type="PANTHER" id="PTHR11188">
    <property type="entry name" value="ARRESTIN DOMAIN CONTAINING PROTEIN"/>
    <property type="match status" value="1"/>
</dbReference>
<dbReference type="AlphaFoldDB" id="A0A8H7CQE6"/>
<keyword evidence="3" id="KW-1185">Reference proteome</keyword>
<protein>
    <submittedName>
        <fullName evidence="2">Arrestin-N domain-containing protein</fullName>
    </submittedName>
</protein>
<organism evidence="2 3">
    <name type="scientific">Mycena sanguinolenta</name>
    <dbReference type="NCBI Taxonomy" id="230812"/>
    <lineage>
        <taxon>Eukaryota</taxon>
        <taxon>Fungi</taxon>
        <taxon>Dikarya</taxon>
        <taxon>Basidiomycota</taxon>
        <taxon>Agaricomycotina</taxon>
        <taxon>Agaricomycetes</taxon>
        <taxon>Agaricomycetidae</taxon>
        <taxon>Agaricales</taxon>
        <taxon>Marasmiineae</taxon>
        <taxon>Mycenaceae</taxon>
        <taxon>Mycena</taxon>
    </lineage>
</organism>
<evidence type="ECO:0000313" key="2">
    <source>
        <dbReference type="EMBL" id="KAF7344441.1"/>
    </source>
</evidence>
<dbReference type="Pfam" id="PF00339">
    <property type="entry name" value="Arrestin_N"/>
    <property type="match status" value="1"/>
</dbReference>
<proteinExistence type="predicted"/>
<dbReference type="GO" id="GO:0005737">
    <property type="term" value="C:cytoplasm"/>
    <property type="evidence" value="ECO:0007669"/>
    <property type="project" value="TreeGrafter"/>
</dbReference>
<dbReference type="Proteomes" id="UP000623467">
    <property type="component" value="Unassembled WGS sequence"/>
</dbReference>
<reference evidence="2" key="1">
    <citation type="submission" date="2020-05" db="EMBL/GenBank/DDBJ databases">
        <title>Mycena genomes resolve the evolution of fungal bioluminescence.</title>
        <authorList>
            <person name="Tsai I.J."/>
        </authorList>
    </citation>
    <scope>NUCLEOTIDE SEQUENCE</scope>
    <source>
        <strain evidence="2">160909Yilan</strain>
    </source>
</reference>
<dbReference type="PANTHER" id="PTHR11188:SF17">
    <property type="entry name" value="FI21816P1"/>
    <property type="match status" value="1"/>
</dbReference>
<dbReference type="EMBL" id="JACAZH010000021">
    <property type="protein sequence ID" value="KAF7344441.1"/>
    <property type="molecule type" value="Genomic_DNA"/>
</dbReference>
<dbReference type="InterPro" id="IPR050357">
    <property type="entry name" value="Arrestin_domain-protein"/>
</dbReference>
<feature type="domain" description="Arrestin-like N-terminal" evidence="1">
    <location>
        <begin position="20"/>
        <end position="113"/>
    </location>
</feature>
<dbReference type="Gene3D" id="2.60.40.640">
    <property type="match status" value="1"/>
</dbReference>
<evidence type="ECO:0000313" key="3">
    <source>
        <dbReference type="Proteomes" id="UP000623467"/>
    </source>
</evidence>
<sequence>MATSQPIALHFQSDPIRRVAGETIAGSVDLNIARAQEEHIEKLRIEFRGAITTQVTEQNPGRAGATHRAVVPLIHSDQVLWTQRSAVSAADSHHNISLAFQFKLPANLPPSFHCHDSANGHDESSPLCLQPRRTSCWSKKSLQQGWAGGWGGITRDRQLRQGIWGEYSRAAVTLSLPDLPSFPIATPIPCRLHIVTETKTMDRTERPEDKRGKPLFPVPPTESAKLHLKLQRTTHVWASYKLEHVKDTFDIQPVRNSSEDSQQRNVKAEWVPKKDSKDRGFWRRSVDLNTTFDFPFAPTTSTTNLAWNYKIQLIIPFPGLGNDLKIELPIHLGASASAPLPPPPISASGTSSLASADVLPAGTPPTLDRLSSSLSGTTLLG</sequence>